<reference evidence="9 11" key="1">
    <citation type="submission" date="2020-08" db="EMBL/GenBank/DDBJ databases">
        <title>Sequencing the genomes of 1000 actinobacteria strains.</title>
        <authorList>
            <person name="Klenk H.-P."/>
        </authorList>
    </citation>
    <scope>NUCLEOTIDE SEQUENCE [LARGE SCALE GENOMIC DNA]</scope>
    <source>
        <strain evidence="9 11">DSM 28238</strain>
    </source>
</reference>
<evidence type="ECO:0000256" key="7">
    <source>
        <dbReference type="RuleBase" id="RU363032"/>
    </source>
</evidence>
<dbReference type="InterPro" id="IPR045621">
    <property type="entry name" value="BPD_transp_1_N"/>
</dbReference>
<name>A0A7W5TPS8_9MICC</name>
<dbReference type="Proteomes" id="UP000547528">
    <property type="component" value="Unassembled WGS sequence"/>
</dbReference>
<evidence type="ECO:0000256" key="3">
    <source>
        <dbReference type="ARBA" id="ARBA00022475"/>
    </source>
</evidence>
<evidence type="ECO:0000256" key="4">
    <source>
        <dbReference type="ARBA" id="ARBA00022692"/>
    </source>
</evidence>
<comment type="subcellular location">
    <subcellularLocation>
        <location evidence="1 7">Cell membrane</location>
        <topology evidence="1 7">Multi-pass membrane protein</topology>
    </subcellularLocation>
</comment>
<feature type="transmembrane region" description="Helical" evidence="7">
    <location>
        <begin position="135"/>
        <end position="152"/>
    </location>
</feature>
<sequence>MTGYIIRRMLQFIPVVIAATLIVYAMVFLMPGDPIRALSGDRPMSPQVLETLREQYNLNDPFLVQYAKYMWGVFTAGDFGTTFQGRPVLDIIQQGLPITVTLALVALSFQIVIGVIAGVLAAVYKDSFLDRMVQVSLVIVVAVPTLAIGFLLQLTFGLNLEWFPIAGTREGLVSYVLPGITLGAVSTGIVARMLRSELVEALQSDYVRTATAKGMRRSRVVVRHGLRNSLIPVVTFLGADLATMLGGTVVVETIFNLTGLGGQIFRSIQAQENTVVVGIVTLFVLFYVVLNLVVDLLYAAIDPRIRYD</sequence>
<dbReference type="AlphaFoldDB" id="A0A7W5TPS8"/>
<evidence type="ECO:0000256" key="1">
    <source>
        <dbReference type="ARBA" id="ARBA00004651"/>
    </source>
</evidence>
<evidence type="ECO:0000256" key="6">
    <source>
        <dbReference type="ARBA" id="ARBA00023136"/>
    </source>
</evidence>
<evidence type="ECO:0000256" key="5">
    <source>
        <dbReference type="ARBA" id="ARBA00022989"/>
    </source>
</evidence>
<keyword evidence="4 7" id="KW-0812">Transmembrane</keyword>
<feature type="transmembrane region" description="Helical" evidence="7">
    <location>
        <begin position="275"/>
        <end position="301"/>
    </location>
</feature>
<dbReference type="EMBL" id="JACIBT010000003">
    <property type="protein sequence ID" value="MBB3667677.1"/>
    <property type="molecule type" value="Genomic_DNA"/>
</dbReference>
<protein>
    <submittedName>
        <fullName evidence="9">ABC-type dipeptide/oligopeptide/nickel transport system permease component</fullName>
    </submittedName>
</protein>
<dbReference type="Gene3D" id="1.10.3720.10">
    <property type="entry name" value="MetI-like"/>
    <property type="match status" value="1"/>
</dbReference>
<dbReference type="CDD" id="cd06261">
    <property type="entry name" value="TM_PBP2"/>
    <property type="match status" value="1"/>
</dbReference>
<comment type="caution">
    <text evidence="9">The sequence shown here is derived from an EMBL/GenBank/DDBJ whole genome shotgun (WGS) entry which is preliminary data.</text>
</comment>
<keyword evidence="2 7" id="KW-0813">Transport</keyword>
<dbReference type="Pfam" id="PF19300">
    <property type="entry name" value="BPD_transp_1_N"/>
    <property type="match status" value="1"/>
</dbReference>
<feature type="domain" description="ABC transmembrane type-1" evidence="8">
    <location>
        <begin position="96"/>
        <end position="298"/>
    </location>
</feature>
<evidence type="ECO:0000313" key="10">
    <source>
        <dbReference type="EMBL" id="MBB3667677.1"/>
    </source>
</evidence>
<dbReference type="PROSITE" id="PS50928">
    <property type="entry name" value="ABC_TM1"/>
    <property type="match status" value="1"/>
</dbReference>
<keyword evidence="5 7" id="KW-1133">Transmembrane helix</keyword>
<dbReference type="RefSeq" id="WP_183357899.1">
    <property type="nucleotide sequence ID" value="NZ_BAABKR010000001.1"/>
</dbReference>
<dbReference type="PANTHER" id="PTHR43163:SF7">
    <property type="entry name" value="DIPEPTIDE-TRANSPORT INTEGRAL MEMBRANE PROTEIN ABC TRANSPORTER DPPB-RELATED"/>
    <property type="match status" value="1"/>
</dbReference>
<dbReference type="GO" id="GO:0055085">
    <property type="term" value="P:transmembrane transport"/>
    <property type="evidence" value="ECO:0007669"/>
    <property type="project" value="InterPro"/>
</dbReference>
<gene>
    <name evidence="9" type="ORF">FHX47_001089</name>
    <name evidence="10" type="ORF">FHX47_001298</name>
</gene>
<feature type="transmembrane region" description="Helical" evidence="7">
    <location>
        <begin position="98"/>
        <end position="123"/>
    </location>
</feature>
<dbReference type="SUPFAM" id="SSF161098">
    <property type="entry name" value="MetI-like"/>
    <property type="match status" value="1"/>
</dbReference>
<evidence type="ECO:0000259" key="8">
    <source>
        <dbReference type="PROSITE" id="PS50928"/>
    </source>
</evidence>
<keyword evidence="11" id="KW-1185">Reference proteome</keyword>
<evidence type="ECO:0000313" key="9">
    <source>
        <dbReference type="EMBL" id="MBB3667470.1"/>
    </source>
</evidence>
<dbReference type="EMBL" id="JACIBT010000002">
    <property type="protein sequence ID" value="MBB3667470.1"/>
    <property type="molecule type" value="Genomic_DNA"/>
</dbReference>
<dbReference type="InterPro" id="IPR000515">
    <property type="entry name" value="MetI-like"/>
</dbReference>
<feature type="transmembrane region" description="Helical" evidence="7">
    <location>
        <begin position="233"/>
        <end position="255"/>
    </location>
</feature>
<accession>A0A7W5TPS8</accession>
<dbReference type="Pfam" id="PF00528">
    <property type="entry name" value="BPD_transp_1"/>
    <property type="match status" value="1"/>
</dbReference>
<keyword evidence="3" id="KW-1003">Cell membrane</keyword>
<proteinExistence type="inferred from homology"/>
<dbReference type="GO" id="GO:0005886">
    <property type="term" value="C:plasma membrane"/>
    <property type="evidence" value="ECO:0007669"/>
    <property type="project" value="UniProtKB-SubCell"/>
</dbReference>
<dbReference type="InterPro" id="IPR035906">
    <property type="entry name" value="MetI-like_sf"/>
</dbReference>
<comment type="similarity">
    <text evidence="7">Belongs to the binding-protein-dependent transport system permease family.</text>
</comment>
<keyword evidence="6 7" id="KW-0472">Membrane</keyword>
<feature type="transmembrane region" description="Helical" evidence="7">
    <location>
        <begin position="12"/>
        <end position="30"/>
    </location>
</feature>
<dbReference type="PANTHER" id="PTHR43163">
    <property type="entry name" value="DIPEPTIDE TRANSPORT SYSTEM PERMEASE PROTEIN DPPB-RELATED"/>
    <property type="match status" value="1"/>
</dbReference>
<evidence type="ECO:0000256" key="2">
    <source>
        <dbReference type="ARBA" id="ARBA00022448"/>
    </source>
</evidence>
<organism evidence="9 11">
    <name type="scientific">Garicola koreensis</name>
    <dbReference type="NCBI Taxonomy" id="1262554"/>
    <lineage>
        <taxon>Bacteria</taxon>
        <taxon>Bacillati</taxon>
        <taxon>Actinomycetota</taxon>
        <taxon>Actinomycetes</taxon>
        <taxon>Micrococcales</taxon>
        <taxon>Micrococcaceae</taxon>
        <taxon>Garicola</taxon>
    </lineage>
</organism>
<feature type="transmembrane region" description="Helical" evidence="7">
    <location>
        <begin position="172"/>
        <end position="194"/>
    </location>
</feature>
<evidence type="ECO:0000313" key="11">
    <source>
        <dbReference type="Proteomes" id="UP000547528"/>
    </source>
</evidence>